<keyword evidence="3" id="KW-1185">Reference proteome</keyword>
<feature type="domain" description="DUF4394" evidence="1">
    <location>
        <begin position="57"/>
        <end position="277"/>
    </location>
</feature>
<evidence type="ECO:0000259" key="1">
    <source>
        <dbReference type="Pfam" id="PF14339"/>
    </source>
</evidence>
<dbReference type="EMBL" id="JACWZY010000012">
    <property type="protein sequence ID" value="MBD2702076.1"/>
    <property type="molecule type" value="Genomic_DNA"/>
</dbReference>
<reference evidence="2" key="1">
    <citation type="submission" date="2020-09" db="EMBL/GenBank/DDBJ databases">
        <authorList>
            <person name="Kim M.K."/>
        </authorList>
    </citation>
    <scope>NUCLEOTIDE SEQUENCE</scope>
    <source>
        <strain evidence="2">BT702</strain>
    </source>
</reference>
<sequence>MRYKQPLRLFMGLLTVGSLMTLESCRDAQVQLEPQVNTANARLSADFMFYVLTDNNQLIKLNTQNPSANMGTITVTGVLNNERLTAIDFRPATGQLYAVSNGSRLYMINLASGVATALGTGPFSPAVNGDVVGFDFNPTVDRIRLITNKGQNLRLHPETGGLAMADGAINGVPGVALSGAAYTNNRSGATTTTLYDIDPITDKLYRQDPPNNGTLVEVGMLGIDIAGTGSFDIAPNGDAVAALISNNTQGFYQVNLSNGRVEYLGGLPGGMSIVGLAIPTEPVAYSADGSNNLWIFNPMSPSPVAKAITGMQPGETVYGLDFRPANGQLYVLGSTSRLYTINLGTGAATAVGGGPFSPTLSGTDIGFDFNPTVDRIRVVTNSGQDLRLNPNDGTLAAQDTPLNPGSPVVTAAAYTNNFAGSTATTLYDIDIRTANATLVIQNPPNNGTLVPVGGLGFSAEGGNGFDIGGTSNMGYALLRSGGTTTIYSINLGSGAASAVATIPGNPTVRGFALGLGF</sequence>
<organism evidence="2 3">
    <name type="scientific">Spirosoma profusum</name>
    <dbReference type="NCBI Taxonomy" id="2771354"/>
    <lineage>
        <taxon>Bacteria</taxon>
        <taxon>Pseudomonadati</taxon>
        <taxon>Bacteroidota</taxon>
        <taxon>Cytophagia</taxon>
        <taxon>Cytophagales</taxon>
        <taxon>Cytophagaceae</taxon>
        <taxon>Spirosoma</taxon>
    </lineage>
</organism>
<accession>A0A926XXV5</accession>
<feature type="domain" description="DUF4394" evidence="1">
    <location>
        <begin position="293"/>
        <end position="512"/>
    </location>
</feature>
<comment type="caution">
    <text evidence="2">The sequence shown here is derived from an EMBL/GenBank/DDBJ whole genome shotgun (WGS) entry which is preliminary data.</text>
</comment>
<name>A0A926XXV5_9BACT</name>
<proteinExistence type="predicted"/>
<gene>
    <name evidence="2" type="ORF">IC229_15605</name>
</gene>
<evidence type="ECO:0000313" key="3">
    <source>
        <dbReference type="Proteomes" id="UP000598820"/>
    </source>
</evidence>
<protein>
    <submittedName>
        <fullName evidence="2">DUF4394 domain-containing protein</fullName>
    </submittedName>
</protein>
<dbReference type="Pfam" id="PF14339">
    <property type="entry name" value="DUF4394"/>
    <property type="match status" value="2"/>
</dbReference>
<dbReference type="InterPro" id="IPR025507">
    <property type="entry name" value="DUF4394"/>
</dbReference>
<evidence type="ECO:0000313" key="2">
    <source>
        <dbReference type="EMBL" id="MBD2702076.1"/>
    </source>
</evidence>
<dbReference type="SUPFAM" id="SSF82171">
    <property type="entry name" value="DPP6 N-terminal domain-like"/>
    <property type="match status" value="1"/>
</dbReference>
<dbReference type="AlphaFoldDB" id="A0A926XXV5"/>
<dbReference type="Proteomes" id="UP000598820">
    <property type="component" value="Unassembled WGS sequence"/>
</dbReference>